<comment type="caution">
    <text evidence="2">The sequence shown here is derived from an EMBL/GenBank/DDBJ whole genome shotgun (WGS) entry which is preliminary data.</text>
</comment>
<organism evidence="2 3">
    <name type="scientific">Alkalilimnicola ehrlichii</name>
    <dbReference type="NCBI Taxonomy" id="351052"/>
    <lineage>
        <taxon>Bacteria</taxon>
        <taxon>Pseudomonadati</taxon>
        <taxon>Pseudomonadota</taxon>
        <taxon>Gammaproteobacteria</taxon>
        <taxon>Chromatiales</taxon>
        <taxon>Ectothiorhodospiraceae</taxon>
        <taxon>Alkalilimnicola</taxon>
    </lineage>
</organism>
<feature type="domain" description="Metallo-beta-lactamase" evidence="1">
    <location>
        <begin position="21"/>
        <end position="183"/>
    </location>
</feature>
<dbReference type="InterPro" id="IPR036866">
    <property type="entry name" value="RibonucZ/Hydroxyglut_hydro"/>
</dbReference>
<dbReference type="SMART" id="SM00849">
    <property type="entry name" value="Lactamase_B"/>
    <property type="match status" value="1"/>
</dbReference>
<dbReference type="Pfam" id="PF00753">
    <property type="entry name" value="Lactamase_B"/>
    <property type="match status" value="1"/>
</dbReference>
<dbReference type="InterPro" id="IPR001279">
    <property type="entry name" value="Metallo-B-lactamas"/>
</dbReference>
<dbReference type="OrthoDB" id="9802991at2"/>
<name>A0A3E0WQ49_9GAMM</name>
<reference evidence="3" key="1">
    <citation type="submission" date="2017-05" db="EMBL/GenBank/DDBJ databases">
        <authorList>
            <person name="Sharma S."/>
            <person name="Sidhu C."/>
            <person name="Pinnaka A.K."/>
        </authorList>
    </citation>
    <scope>NUCLEOTIDE SEQUENCE [LARGE SCALE GENOMIC DNA]</scope>
    <source>
        <strain evidence="3">AK93</strain>
    </source>
</reference>
<evidence type="ECO:0000259" key="1">
    <source>
        <dbReference type="SMART" id="SM00849"/>
    </source>
</evidence>
<dbReference type="SUPFAM" id="SSF56281">
    <property type="entry name" value="Metallo-hydrolase/oxidoreductase"/>
    <property type="match status" value="1"/>
</dbReference>
<gene>
    <name evidence="2" type="ORF">CAL65_15810</name>
</gene>
<protein>
    <submittedName>
        <fullName evidence="2">MBL fold metallo-hydrolase</fullName>
    </submittedName>
</protein>
<dbReference type="PANTHER" id="PTHR42773">
    <property type="entry name" value="METALLO-BETA-LACTAMASE-RELATED"/>
    <property type="match status" value="1"/>
</dbReference>
<evidence type="ECO:0000313" key="2">
    <source>
        <dbReference type="EMBL" id="RFA34116.1"/>
    </source>
</evidence>
<dbReference type="PANTHER" id="PTHR42773:SF1">
    <property type="entry name" value="METALLO-BETA-LACTAMASE FAMILY PROTEIN"/>
    <property type="match status" value="1"/>
</dbReference>
<evidence type="ECO:0000313" key="3">
    <source>
        <dbReference type="Proteomes" id="UP000256763"/>
    </source>
</evidence>
<dbReference type="AlphaFoldDB" id="A0A3E0WQ49"/>
<sequence length="219" mass="24335">MRQIQPDLWQTEVENPAPGLFTHAYLLVRDTGNVLFYNTGVDDDIDQMAALGGVAYQFLSHRDELSDTLSVFAERFGAELGGHVAERAEFAEFRVPTVAFDKRETKLGNIEVIPTPGHSPGSTSFLVTSPFGKRYLFTGDTLYMSAEETIETAYFERGSDFDAYLESLNVLRALEPDVVISSATGGNGGYKELVKGEWPQLVERASERLRSRRTIVRAS</sequence>
<dbReference type="GO" id="GO:0016787">
    <property type="term" value="F:hydrolase activity"/>
    <property type="evidence" value="ECO:0007669"/>
    <property type="project" value="UniProtKB-KW"/>
</dbReference>
<accession>A0A3E0WQ49</accession>
<dbReference type="Proteomes" id="UP000256763">
    <property type="component" value="Unassembled WGS sequence"/>
</dbReference>
<dbReference type="Gene3D" id="3.60.15.10">
    <property type="entry name" value="Ribonuclease Z/Hydroxyacylglutathione hydrolase-like"/>
    <property type="match status" value="1"/>
</dbReference>
<dbReference type="EMBL" id="NFZW01000017">
    <property type="protein sequence ID" value="RFA34116.1"/>
    <property type="molecule type" value="Genomic_DNA"/>
</dbReference>
<keyword evidence="2" id="KW-0378">Hydrolase</keyword>
<dbReference type="RefSeq" id="WP_116303174.1">
    <property type="nucleotide sequence ID" value="NZ_NFZV01000018.1"/>
</dbReference>
<keyword evidence="3" id="KW-1185">Reference proteome</keyword>
<proteinExistence type="predicted"/>